<dbReference type="AlphaFoldDB" id="A0A2C5YLT4"/>
<evidence type="ECO:0000259" key="7">
    <source>
        <dbReference type="Pfam" id="PF12896"/>
    </source>
</evidence>
<comment type="caution">
    <text evidence="8">The sequence shown here is derived from an EMBL/GenBank/DDBJ whole genome shotgun (WGS) entry which is preliminary data.</text>
</comment>
<dbReference type="GO" id="GO:0005680">
    <property type="term" value="C:anaphase-promoting complex"/>
    <property type="evidence" value="ECO:0007669"/>
    <property type="project" value="InterPro"/>
</dbReference>
<feature type="domain" description="Anaphase-promoting complex subunit 4 long" evidence="7">
    <location>
        <begin position="271"/>
        <end position="472"/>
    </location>
</feature>
<evidence type="ECO:0000256" key="3">
    <source>
        <dbReference type="ARBA" id="ARBA00022776"/>
    </source>
</evidence>
<dbReference type="InterPro" id="IPR024977">
    <property type="entry name" value="Apc4-like_WD40_dom"/>
</dbReference>
<dbReference type="PANTHER" id="PTHR13260">
    <property type="entry name" value="ANAPHASE PROMOTING COMPLEX SUBUNIT 4 APC4"/>
    <property type="match status" value="1"/>
</dbReference>
<sequence length="698" mass="77115">MANAAPCELALMSEMRLDYKLPAGYPVACPTVDLAAVPDTDGKALLVKRPPNFDVLKSHGPFRPGQLQAEVVAVTWQKDGQQVVVGWSNGSVRLVALDNPTPSYHAELCCTPPGTKITRIGCAVKLVSTRTLDLPHDHGRRQPSRLPPGWIKDRLYVDFEPVLPKLSPFPTSSAGPDELATLFTQRVVSDLVSSDTSSTEAHDSLNLMVVGTDDGKVQLVLHHSLVIGIFDCSVQTPLATPRLLDYASNPLLSTQLLLFADTAHEPEDVWMVPMDLPFLMPTDFSLSHLCHMLANLTNIFRYLKQASLHLGVEWKNATELPKRFLQSAQATLREAKNGPQDVTTALYHLALSGHAHTQLREWLVDTVGERGHKRWEKAVDTALKNMRTLVHENLIPATDRCVIVLSRLHGFSQAYTDSDHLDFTPAQVSKITNIVNGLAIVSHEILQDVMDQLEYFATFSDWLYFHIDRLTSGTTEDLTDKEAALNSSNVITFVQDYLTASPLDVYFNDVTDEDAAMARLECDKLPNFLDLLDTQLQKQIEGRPYLKALPNIHFVIDHAISMYSDLVDTIADGKRRSVRFGSAVKLSVGHPISSINLAMCPTAQESPFMCAALTSNHAKDKVFFFRSTIEIVSGISTTQPVTACCIHVGSVQVLDAQFIDGRILVLTCSDLDNRTIVIPVSHDQNSLTTQLPDVYAPQ</sequence>
<dbReference type="GO" id="GO:0031145">
    <property type="term" value="P:anaphase-promoting complex-dependent catabolic process"/>
    <property type="evidence" value="ECO:0007669"/>
    <property type="project" value="InterPro"/>
</dbReference>
<keyword evidence="5" id="KW-0131">Cell cycle</keyword>
<keyword evidence="2" id="KW-0132">Cell division</keyword>
<organism evidence="8 9">
    <name type="scientific">Ophiocordyceps australis</name>
    <dbReference type="NCBI Taxonomy" id="1399860"/>
    <lineage>
        <taxon>Eukaryota</taxon>
        <taxon>Fungi</taxon>
        <taxon>Dikarya</taxon>
        <taxon>Ascomycota</taxon>
        <taxon>Pezizomycotina</taxon>
        <taxon>Sordariomycetes</taxon>
        <taxon>Hypocreomycetidae</taxon>
        <taxon>Hypocreales</taxon>
        <taxon>Ophiocordycipitaceae</taxon>
        <taxon>Ophiocordyceps</taxon>
    </lineage>
</organism>
<evidence type="ECO:0000256" key="4">
    <source>
        <dbReference type="ARBA" id="ARBA00022786"/>
    </source>
</evidence>
<evidence type="ECO:0000313" key="9">
    <source>
        <dbReference type="Proteomes" id="UP000224854"/>
    </source>
</evidence>
<gene>
    <name evidence="8" type="ORF">CDD82_543</name>
</gene>
<keyword evidence="4" id="KW-0833">Ubl conjugation pathway</keyword>
<dbReference type="Pfam" id="PF12894">
    <property type="entry name" value="ANAPC4_WD40"/>
    <property type="match status" value="1"/>
</dbReference>
<dbReference type="OrthoDB" id="2110451at2759"/>
<dbReference type="EMBL" id="NJEU01001128">
    <property type="protein sequence ID" value="PHH68460.1"/>
    <property type="molecule type" value="Genomic_DNA"/>
</dbReference>
<dbReference type="GO" id="GO:0034399">
    <property type="term" value="C:nuclear periphery"/>
    <property type="evidence" value="ECO:0007669"/>
    <property type="project" value="TreeGrafter"/>
</dbReference>
<protein>
    <recommendedName>
        <fullName evidence="1">Anaphase-promoting complex subunit 4</fullName>
    </recommendedName>
</protein>
<evidence type="ECO:0000256" key="1">
    <source>
        <dbReference type="ARBA" id="ARBA00016067"/>
    </source>
</evidence>
<dbReference type="InterPro" id="IPR024789">
    <property type="entry name" value="APC4"/>
</dbReference>
<evidence type="ECO:0000256" key="2">
    <source>
        <dbReference type="ARBA" id="ARBA00022618"/>
    </source>
</evidence>
<proteinExistence type="predicted"/>
<dbReference type="GO" id="GO:0051301">
    <property type="term" value="P:cell division"/>
    <property type="evidence" value="ECO:0007669"/>
    <property type="project" value="UniProtKB-KW"/>
</dbReference>
<evidence type="ECO:0000256" key="5">
    <source>
        <dbReference type="ARBA" id="ARBA00023306"/>
    </source>
</evidence>
<dbReference type="Proteomes" id="UP000224854">
    <property type="component" value="Unassembled WGS sequence"/>
</dbReference>
<evidence type="ECO:0000313" key="8">
    <source>
        <dbReference type="EMBL" id="PHH68460.1"/>
    </source>
</evidence>
<evidence type="ECO:0000259" key="6">
    <source>
        <dbReference type="Pfam" id="PF12894"/>
    </source>
</evidence>
<dbReference type="PANTHER" id="PTHR13260:SF0">
    <property type="entry name" value="ANAPHASE-PROMOTING COMPLEX SUBUNIT 4"/>
    <property type="match status" value="1"/>
</dbReference>
<dbReference type="InterPro" id="IPR024790">
    <property type="entry name" value="APC4_long_dom"/>
</dbReference>
<name>A0A2C5YLT4_9HYPO</name>
<dbReference type="GO" id="GO:0070979">
    <property type="term" value="P:protein K11-linked ubiquitination"/>
    <property type="evidence" value="ECO:0007669"/>
    <property type="project" value="TreeGrafter"/>
</dbReference>
<feature type="domain" description="Anaphase-promoting complex subunit 4-like WD40" evidence="6">
    <location>
        <begin position="29"/>
        <end position="100"/>
    </location>
</feature>
<dbReference type="Pfam" id="PF12896">
    <property type="entry name" value="ANAPC4"/>
    <property type="match status" value="1"/>
</dbReference>
<keyword evidence="3" id="KW-0498">Mitosis</keyword>
<keyword evidence="9" id="KW-1185">Reference proteome</keyword>
<accession>A0A2C5YLT4</accession>
<reference evidence="8 9" key="1">
    <citation type="submission" date="2017-06" db="EMBL/GenBank/DDBJ databases">
        <title>Ant-infecting Ophiocordyceps genomes reveal a high diversity of potential behavioral manipulation genes and a possible major role for enterotoxins.</title>
        <authorList>
            <person name="De Bekker C."/>
            <person name="Evans H.C."/>
            <person name="Brachmann A."/>
            <person name="Hughes D.P."/>
        </authorList>
    </citation>
    <scope>NUCLEOTIDE SEQUENCE [LARGE SCALE GENOMIC DNA]</scope>
    <source>
        <strain evidence="8 9">1348a</strain>
    </source>
</reference>